<accession>A0AAV6Z4H0</accession>
<dbReference type="AlphaFoldDB" id="A0AAV6Z4H0"/>
<name>A0AAV6Z4H0_ENGPU</name>
<proteinExistence type="predicted"/>
<dbReference type="Proteomes" id="UP000824782">
    <property type="component" value="Unassembled WGS sequence"/>
</dbReference>
<evidence type="ECO:0000313" key="1">
    <source>
        <dbReference type="EMBL" id="KAG8543070.1"/>
    </source>
</evidence>
<organism evidence="1 2">
    <name type="scientific">Engystomops pustulosus</name>
    <name type="common">Tungara frog</name>
    <name type="synonym">Physalaemus pustulosus</name>
    <dbReference type="NCBI Taxonomy" id="76066"/>
    <lineage>
        <taxon>Eukaryota</taxon>
        <taxon>Metazoa</taxon>
        <taxon>Chordata</taxon>
        <taxon>Craniata</taxon>
        <taxon>Vertebrata</taxon>
        <taxon>Euteleostomi</taxon>
        <taxon>Amphibia</taxon>
        <taxon>Batrachia</taxon>
        <taxon>Anura</taxon>
        <taxon>Neobatrachia</taxon>
        <taxon>Hyloidea</taxon>
        <taxon>Leptodactylidae</taxon>
        <taxon>Leiuperinae</taxon>
        <taxon>Engystomops</taxon>
    </lineage>
</organism>
<sequence length="83" mass="9109">MEIPGTVLVRTGAHIWEIGTEQLQGHLDAVFISVPGLGLPDPVAASIYSTHQLLLPFYYILCFTNCDPSVLSCAYWLLCFSPP</sequence>
<keyword evidence="2" id="KW-1185">Reference proteome</keyword>
<comment type="caution">
    <text evidence="1">The sequence shown here is derived from an EMBL/GenBank/DDBJ whole genome shotgun (WGS) entry which is preliminary data.</text>
</comment>
<reference evidence="1" key="1">
    <citation type="thesis" date="2020" institute="ProQuest LLC" country="789 East Eisenhower Parkway, Ann Arbor, MI, USA">
        <title>Comparative Genomics and Chromosome Evolution.</title>
        <authorList>
            <person name="Mudd A.B."/>
        </authorList>
    </citation>
    <scope>NUCLEOTIDE SEQUENCE</scope>
    <source>
        <strain evidence="1">237g6f4</strain>
        <tissue evidence="1">Blood</tissue>
    </source>
</reference>
<protein>
    <submittedName>
        <fullName evidence="1">Uncharacterized protein</fullName>
    </submittedName>
</protein>
<dbReference type="EMBL" id="WNYA01003966">
    <property type="protein sequence ID" value="KAG8543070.1"/>
    <property type="molecule type" value="Genomic_DNA"/>
</dbReference>
<evidence type="ECO:0000313" key="2">
    <source>
        <dbReference type="Proteomes" id="UP000824782"/>
    </source>
</evidence>
<gene>
    <name evidence="1" type="ORF">GDO81_025461</name>
</gene>